<dbReference type="InterPro" id="IPR055343">
    <property type="entry name" value="CREG_beta-barrel"/>
</dbReference>
<dbReference type="RefSeq" id="XP_022839897.1">
    <property type="nucleotide sequence ID" value="XM_022982954.1"/>
</dbReference>
<dbReference type="OrthoDB" id="2138282at2759"/>
<dbReference type="InterPro" id="IPR012349">
    <property type="entry name" value="Split_barrel_FMN-bd"/>
</dbReference>
<reference evidence="4" key="1">
    <citation type="journal article" date="2006" name="Proc. Natl. Acad. Sci. U.S.A.">
        <title>Genome analysis of the smallest free-living eukaryote Ostreococcus tauri unveils many unique features.</title>
        <authorList>
            <person name="Derelle E."/>
            <person name="Ferraz C."/>
            <person name="Rombauts S."/>
            <person name="Rouze P."/>
            <person name="Worden A.Z."/>
            <person name="Robbens S."/>
            <person name="Partensky F."/>
            <person name="Degroeve S."/>
            <person name="Echeynie S."/>
            <person name="Cooke R."/>
            <person name="Saeys Y."/>
            <person name="Wuyts J."/>
            <person name="Jabbari K."/>
            <person name="Bowler C."/>
            <person name="Panaud O."/>
            <person name="Piegu B."/>
            <person name="Ball S.G."/>
            <person name="Ral J.-P."/>
            <person name="Bouget F.-Y."/>
            <person name="Piganeau G."/>
            <person name="De Baets B."/>
            <person name="Picard A."/>
            <person name="Delseny M."/>
            <person name="Demaille J."/>
            <person name="Van de Peer Y."/>
            <person name="Moreau H."/>
        </authorList>
    </citation>
    <scope>NUCLEOTIDE SEQUENCE [LARGE SCALE GENOMIC DNA]</scope>
    <source>
        <strain evidence="4">OTTH 0595 / CCAP 157/2 / RCC745</strain>
    </source>
</reference>
<dbReference type="SUPFAM" id="SSF50475">
    <property type="entry name" value="FMN-binding split barrel"/>
    <property type="match status" value="1"/>
</dbReference>
<dbReference type="PANTHER" id="PTHR13343">
    <property type="entry name" value="CREG1 PROTEIN"/>
    <property type="match status" value="1"/>
</dbReference>
<accession>A0A090M9Z2</accession>
<protein>
    <submittedName>
        <fullName evidence="3">FMN-binding split barrel</fullName>
    </submittedName>
</protein>
<dbReference type="Gene3D" id="3.20.180.10">
    <property type="entry name" value="PNP-oxidase-like"/>
    <property type="match status" value="1"/>
</dbReference>
<dbReference type="Pfam" id="PF13883">
    <property type="entry name" value="CREG_beta-barrel"/>
    <property type="match status" value="1"/>
</dbReference>
<sequence>MTYVRANASANGSANADDGSVDFIQILMNHQKSVARPSLASDARTLVQVNSTASLSTIGNSKAGALSGFPCGSIAAYASDARGRPTLALSSMSQHARDLMEDSRCTVTVQESGFDSVADGRVSLSGMLTLVPDERVAETRAAYLKRHPGAYWVDFGDFAWYEMSEIVACRIVGGFARAASVSPAEYDAATCDPVNAFSAPVCGHMNADHADSLRAMAKHYVGIDADSIEMRSIDRLGMNCRVTKDGERYDLRLPFESPAEDRKSVKDQIVLMTKAAASAGAA</sequence>
<feature type="domain" description="CREG-like beta-barrel" evidence="2">
    <location>
        <begin position="40"/>
        <end position="186"/>
    </location>
</feature>
<evidence type="ECO:0000313" key="3">
    <source>
        <dbReference type="EMBL" id="CEF99547.1"/>
    </source>
</evidence>
<dbReference type="STRING" id="70448.A0A090M9Z2"/>
<keyword evidence="4" id="KW-1185">Reference proteome</keyword>
<dbReference type="InParanoid" id="A0A090M9Z2"/>
<reference evidence="3 4" key="2">
    <citation type="journal article" date="2014" name="BMC Genomics">
        <title>An improved genome of the model marine alga Ostreococcus tauri unfolds by assessing Illumina de novo assemblies.</title>
        <authorList>
            <person name="Blanc-Mathieu R."/>
            <person name="Verhelst B."/>
            <person name="Derelle E."/>
            <person name="Rombauts S."/>
            <person name="Bouget F.Y."/>
            <person name="Carre I."/>
            <person name="Chateau A."/>
            <person name="Eyre-Walker A."/>
            <person name="Grimsley N."/>
            <person name="Moreau H."/>
            <person name="Piegu B."/>
            <person name="Rivals E."/>
            <person name="Schackwitz W."/>
            <person name="Van de Peer Y."/>
            <person name="Piganeau G."/>
        </authorList>
    </citation>
    <scope>NUCLEOTIDE SEQUENCE [LARGE SCALE GENOMIC DNA]</scope>
    <source>
        <strain evidence="4">OTTH 0595 / CCAP 157/2 / RCC745</strain>
    </source>
</reference>
<dbReference type="GO" id="GO:0005737">
    <property type="term" value="C:cytoplasm"/>
    <property type="evidence" value="ECO:0007669"/>
    <property type="project" value="UniProtKB-ARBA"/>
</dbReference>
<gene>
    <name evidence="3" type="ORF">OT_ostta11g00640</name>
</gene>
<feature type="domain" description="DUF2470" evidence="1">
    <location>
        <begin position="198"/>
        <end position="272"/>
    </location>
</feature>
<dbReference type="AlphaFoldDB" id="A0A090M9Z2"/>
<dbReference type="PANTHER" id="PTHR13343:SF24">
    <property type="entry name" value="OS07G0573800 PROTEIN"/>
    <property type="match status" value="1"/>
</dbReference>
<evidence type="ECO:0000259" key="2">
    <source>
        <dbReference type="Pfam" id="PF13883"/>
    </source>
</evidence>
<dbReference type="FunCoup" id="A0A090M9Z2">
    <property type="interactions" value="241"/>
</dbReference>
<proteinExistence type="predicted"/>
<dbReference type="Pfam" id="PF10615">
    <property type="entry name" value="DUF2470"/>
    <property type="match status" value="1"/>
</dbReference>
<comment type="caution">
    <text evidence="3">The sequence shown here is derived from an EMBL/GenBank/DDBJ whole genome shotgun (WGS) entry which is preliminary data.</text>
</comment>
<evidence type="ECO:0000259" key="1">
    <source>
        <dbReference type="Pfam" id="PF10615"/>
    </source>
</evidence>
<dbReference type="Gene3D" id="2.30.110.10">
    <property type="entry name" value="Electron Transport, Fmn-binding Protein, Chain A"/>
    <property type="match status" value="1"/>
</dbReference>
<evidence type="ECO:0000313" key="4">
    <source>
        <dbReference type="Proteomes" id="UP000009170"/>
    </source>
</evidence>
<name>A0A090M9Z2_OSTTA</name>
<organism evidence="3 4">
    <name type="scientific">Ostreococcus tauri</name>
    <name type="common">Marine green alga</name>
    <dbReference type="NCBI Taxonomy" id="70448"/>
    <lineage>
        <taxon>Eukaryota</taxon>
        <taxon>Viridiplantae</taxon>
        <taxon>Chlorophyta</taxon>
        <taxon>Mamiellophyceae</taxon>
        <taxon>Mamiellales</taxon>
        <taxon>Bathycoccaceae</taxon>
        <taxon>Ostreococcus</taxon>
    </lineage>
</organism>
<dbReference type="InterPro" id="IPR037119">
    <property type="entry name" value="Haem_oxidase_HugZ-like_sf"/>
</dbReference>
<dbReference type="KEGG" id="ota:OT_ostta11g00640"/>
<dbReference type="InterPro" id="IPR019595">
    <property type="entry name" value="DUF2470"/>
</dbReference>
<dbReference type="Proteomes" id="UP000009170">
    <property type="component" value="Unassembled WGS sequence"/>
</dbReference>
<dbReference type="EMBL" id="CAID01000011">
    <property type="protein sequence ID" value="CEF99547.1"/>
    <property type="molecule type" value="Genomic_DNA"/>
</dbReference>
<dbReference type="GeneID" id="9835813"/>